<accession>A0AAN6P9R9</accession>
<dbReference type="AlphaFoldDB" id="A0AAN6P9R9"/>
<evidence type="ECO:0000313" key="7">
    <source>
        <dbReference type="Proteomes" id="UP001303115"/>
    </source>
</evidence>
<evidence type="ECO:0000313" key="6">
    <source>
        <dbReference type="EMBL" id="KAK4032072.1"/>
    </source>
</evidence>
<evidence type="ECO:0000256" key="2">
    <source>
        <dbReference type="ARBA" id="ARBA00022692"/>
    </source>
</evidence>
<dbReference type="InterPro" id="IPR002523">
    <property type="entry name" value="MgTranspt_CorA/ZnTranspt_ZntB"/>
</dbReference>
<comment type="subcellular location">
    <subcellularLocation>
        <location evidence="1">Membrane</location>
        <topology evidence="1">Multi-pass membrane protein</topology>
    </subcellularLocation>
</comment>
<protein>
    <submittedName>
        <fullName evidence="6">Uncharacterized protein</fullName>
    </submittedName>
</protein>
<evidence type="ECO:0000256" key="3">
    <source>
        <dbReference type="ARBA" id="ARBA00022989"/>
    </source>
</evidence>
<dbReference type="GO" id="GO:0046873">
    <property type="term" value="F:metal ion transmembrane transporter activity"/>
    <property type="evidence" value="ECO:0007669"/>
    <property type="project" value="InterPro"/>
</dbReference>
<dbReference type="Pfam" id="PF01544">
    <property type="entry name" value="CorA"/>
    <property type="match status" value="1"/>
</dbReference>
<comment type="caution">
    <text evidence="6">The sequence shown here is derived from an EMBL/GenBank/DDBJ whole genome shotgun (WGS) entry which is preliminary data.</text>
</comment>
<organism evidence="6 7">
    <name type="scientific">Parachaetomium inaequale</name>
    <dbReference type="NCBI Taxonomy" id="2588326"/>
    <lineage>
        <taxon>Eukaryota</taxon>
        <taxon>Fungi</taxon>
        <taxon>Dikarya</taxon>
        <taxon>Ascomycota</taxon>
        <taxon>Pezizomycotina</taxon>
        <taxon>Sordariomycetes</taxon>
        <taxon>Sordariomycetidae</taxon>
        <taxon>Sordariales</taxon>
        <taxon>Chaetomiaceae</taxon>
        <taxon>Parachaetomium</taxon>
    </lineage>
</organism>
<sequence>MPLYTVQDQYVDPASPTDAWAAFLAARFSKRRELYGSFSDQEREIIRKELRRIRHLREYFEGHRLSASDPASLLASLDEAHHGWRNRARRGCKEEIHRCEVGIARASGCRRQELNRQRMILKQVEQWPAQQYTDLQKEVAPDNYIDGLDAVDDQLDDKPAESNYGYNGWVIAFKKGQGGVTLDHPLCHGKFPHQKISMQKLLYDEEQTPLKRSSDRTQLRYFHLQANNMKWVEDAIARYYEEDSSQLDPQRDLSQRGLYQPVAKKSQSNTEKLLKRELWHGQERGGGSTHMPPHSRQIRPRCAFVPSAPWNTSGDRHGMLMPGSPPKDTAQTYFRSPESQDIVLFMPYLHWEIEKRLVRMTNVIRKTRHLNEQQYAFERLNKRKGTWGSVVDRARAMASRMDSTLSDLEGWNDDSPPWRPQSALGSYLWLAAKLYQLIDEAADWRLISDHLGTQSPLHPRRTLEQYYNWTSEDTAHRDRQQVVYRGTRMRNDPEAIARVVMVDQLWLWILDENTILTAYPRRWGRNKPDPSAVHRAIRDHLGTTDSRQITSVYDLALIIIDECSKVFFDRAKPDLRPEVVEVFGSAISNISEKKTEAYERFGRDVKRMNSQDPLQTAEELLRKTLNIKFEWSALMEAQNVLDQLQIMQEIFTQQITVMSDFEKALRGLSCEPHDGLKSALERAAGLVLDMKLRRDELANLEKRQANTRSQLRELLDMKQQQAGIIEAKAAIRRADETVIQGRSIVVFTVVTIFFLPLSFFATVFGMNARELDSGTMSMGTQFMWMFVLSSVVISVSLSIAFSASARDVVFGTFRAAFGFLTRPVKGRNSNTNNLAAASPRTIRDFMIAKQKEWEGTSPVNGTPNGALPLHRNRETNGGAAGVLARLWRRESS</sequence>
<feature type="transmembrane region" description="Helical" evidence="5">
    <location>
        <begin position="784"/>
        <end position="803"/>
    </location>
</feature>
<dbReference type="EMBL" id="MU854654">
    <property type="protein sequence ID" value="KAK4032072.1"/>
    <property type="molecule type" value="Genomic_DNA"/>
</dbReference>
<dbReference type="Gene3D" id="1.20.58.340">
    <property type="entry name" value="Magnesium transport protein CorA, transmembrane region"/>
    <property type="match status" value="1"/>
</dbReference>
<keyword evidence="3 5" id="KW-1133">Transmembrane helix</keyword>
<dbReference type="GO" id="GO:0016020">
    <property type="term" value="C:membrane"/>
    <property type="evidence" value="ECO:0007669"/>
    <property type="project" value="UniProtKB-SubCell"/>
</dbReference>
<evidence type="ECO:0000256" key="1">
    <source>
        <dbReference type="ARBA" id="ARBA00004141"/>
    </source>
</evidence>
<dbReference type="PANTHER" id="PTHR47685:SF1">
    <property type="entry name" value="MAGNESIUM TRANSPORT PROTEIN CORA"/>
    <property type="match status" value="1"/>
</dbReference>
<dbReference type="PANTHER" id="PTHR47685">
    <property type="entry name" value="MAGNESIUM TRANSPORT PROTEIN CORA"/>
    <property type="match status" value="1"/>
</dbReference>
<feature type="transmembrane region" description="Helical" evidence="5">
    <location>
        <begin position="744"/>
        <end position="764"/>
    </location>
</feature>
<dbReference type="SUPFAM" id="SSF144083">
    <property type="entry name" value="Magnesium transport protein CorA, transmembrane region"/>
    <property type="match status" value="1"/>
</dbReference>
<gene>
    <name evidence="6" type="ORF">C8A01DRAFT_41492</name>
</gene>
<keyword evidence="7" id="KW-1185">Reference proteome</keyword>
<keyword evidence="2 5" id="KW-0812">Transmembrane</keyword>
<dbReference type="InterPro" id="IPR050829">
    <property type="entry name" value="CorA_MIT"/>
</dbReference>
<name>A0AAN6P9R9_9PEZI</name>
<proteinExistence type="predicted"/>
<reference evidence="7" key="1">
    <citation type="journal article" date="2023" name="Mol. Phylogenet. Evol.">
        <title>Genome-scale phylogeny and comparative genomics of the fungal order Sordariales.</title>
        <authorList>
            <person name="Hensen N."/>
            <person name="Bonometti L."/>
            <person name="Westerberg I."/>
            <person name="Brannstrom I.O."/>
            <person name="Guillou S."/>
            <person name="Cros-Aarteil S."/>
            <person name="Calhoun S."/>
            <person name="Haridas S."/>
            <person name="Kuo A."/>
            <person name="Mondo S."/>
            <person name="Pangilinan J."/>
            <person name="Riley R."/>
            <person name="LaButti K."/>
            <person name="Andreopoulos B."/>
            <person name="Lipzen A."/>
            <person name="Chen C."/>
            <person name="Yan M."/>
            <person name="Daum C."/>
            <person name="Ng V."/>
            <person name="Clum A."/>
            <person name="Steindorff A."/>
            <person name="Ohm R.A."/>
            <person name="Martin F."/>
            <person name="Silar P."/>
            <person name="Natvig D.O."/>
            <person name="Lalanne C."/>
            <person name="Gautier V."/>
            <person name="Ament-Velasquez S.L."/>
            <person name="Kruys A."/>
            <person name="Hutchinson M.I."/>
            <person name="Powell A.J."/>
            <person name="Barry K."/>
            <person name="Miller A.N."/>
            <person name="Grigoriev I.V."/>
            <person name="Debuchy R."/>
            <person name="Gladieux P."/>
            <person name="Hiltunen Thoren M."/>
            <person name="Johannesson H."/>
        </authorList>
    </citation>
    <scope>NUCLEOTIDE SEQUENCE [LARGE SCALE GENOMIC DNA]</scope>
    <source>
        <strain evidence="7">CBS 284.82</strain>
    </source>
</reference>
<evidence type="ECO:0000256" key="5">
    <source>
        <dbReference type="SAM" id="Phobius"/>
    </source>
</evidence>
<evidence type="ECO:0000256" key="4">
    <source>
        <dbReference type="ARBA" id="ARBA00023136"/>
    </source>
</evidence>
<dbReference type="InterPro" id="IPR045863">
    <property type="entry name" value="CorA_TM1_TM2"/>
</dbReference>
<dbReference type="Proteomes" id="UP001303115">
    <property type="component" value="Unassembled WGS sequence"/>
</dbReference>
<keyword evidence="4 5" id="KW-0472">Membrane</keyword>